<dbReference type="RefSeq" id="WP_133039074.1">
    <property type="nucleotide sequence ID" value="NZ_SLWF01000014.1"/>
</dbReference>
<feature type="signal peptide" evidence="2">
    <location>
        <begin position="1"/>
        <end position="18"/>
    </location>
</feature>
<proteinExistence type="predicted"/>
<feature type="chain" id="PRO_5020382330" description="Lipoprotein" evidence="2">
    <location>
        <begin position="19"/>
        <end position="161"/>
    </location>
</feature>
<accession>A0A4R2FKG5</accession>
<organism evidence="3 4">
    <name type="scientific">Shewanella fodinae</name>
    <dbReference type="NCBI Taxonomy" id="552357"/>
    <lineage>
        <taxon>Bacteria</taxon>
        <taxon>Pseudomonadati</taxon>
        <taxon>Pseudomonadota</taxon>
        <taxon>Gammaproteobacteria</taxon>
        <taxon>Alteromonadales</taxon>
        <taxon>Shewanellaceae</taxon>
        <taxon>Shewanella</taxon>
    </lineage>
</organism>
<comment type="caution">
    <text evidence="3">The sequence shown here is derived from an EMBL/GenBank/DDBJ whole genome shotgun (WGS) entry which is preliminary data.</text>
</comment>
<feature type="compositionally biased region" description="Basic and acidic residues" evidence="1">
    <location>
        <begin position="68"/>
        <end position="94"/>
    </location>
</feature>
<gene>
    <name evidence="3" type="ORF">EDC91_11417</name>
</gene>
<dbReference type="EMBL" id="SLWF01000014">
    <property type="protein sequence ID" value="TCN83621.1"/>
    <property type="molecule type" value="Genomic_DNA"/>
</dbReference>
<evidence type="ECO:0000256" key="1">
    <source>
        <dbReference type="SAM" id="MobiDB-lite"/>
    </source>
</evidence>
<sequence>MRLLLLLPVASLMLSACSSTPDPEQFAGKVTDNFQAEIKSDGMKLFTYSVTAVKTDNRRQRPQPNMDATEHQRSRSQPQEDMRPQRMGRRDGAENKQMTQELEIGLQKTLESNQYCRDGYYELERLVLRDRAELRGECHEGASEQDIKRFGYGKYTDQSKP</sequence>
<keyword evidence="2" id="KW-0732">Signal</keyword>
<dbReference type="Proteomes" id="UP000294832">
    <property type="component" value="Unassembled WGS sequence"/>
</dbReference>
<evidence type="ECO:0000313" key="3">
    <source>
        <dbReference type="EMBL" id="TCN83621.1"/>
    </source>
</evidence>
<name>A0A4R2FKG5_9GAMM</name>
<feature type="region of interest" description="Disordered" evidence="1">
    <location>
        <begin position="54"/>
        <end position="100"/>
    </location>
</feature>
<evidence type="ECO:0000256" key="2">
    <source>
        <dbReference type="SAM" id="SignalP"/>
    </source>
</evidence>
<dbReference type="OrthoDB" id="5587540at2"/>
<dbReference type="PROSITE" id="PS51257">
    <property type="entry name" value="PROKAR_LIPOPROTEIN"/>
    <property type="match status" value="1"/>
</dbReference>
<reference evidence="3 4" key="1">
    <citation type="submission" date="2019-03" db="EMBL/GenBank/DDBJ databases">
        <title>Freshwater and sediment microbial communities from various areas in North America, analyzing microbe dynamics in response to fracking.</title>
        <authorList>
            <person name="Lamendella R."/>
        </authorList>
    </citation>
    <scope>NUCLEOTIDE SEQUENCE [LARGE SCALE GENOMIC DNA]</scope>
    <source>
        <strain evidence="3 4">74A</strain>
    </source>
</reference>
<feature type="compositionally biased region" description="Basic and acidic residues" evidence="1">
    <location>
        <begin position="138"/>
        <end position="149"/>
    </location>
</feature>
<dbReference type="AlphaFoldDB" id="A0A4R2FKG5"/>
<feature type="region of interest" description="Disordered" evidence="1">
    <location>
        <begin position="138"/>
        <end position="161"/>
    </location>
</feature>
<evidence type="ECO:0008006" key="5">
    <source>
        <dbReference type="Google" id="ProtNLM"/>
    </source>
</evidence>
<evidence type="ECO:0000313" key="4">
    <source>
        <dbReference type="Proteomes" id="UP000294832"/>
    </source>
</evidence>
<protein>
    <recommendedName>
        <fullName evidence="5">Lipoprotein</fullName>
    </recommendedName>
</protein>
<keyword evidence="4" id="KW-1185">Reference proteome</keyword>